<comment type="caution">
    <text evidence="2">The sequence shown here is derived from an EMBL/GenBank/DDBJ whole genome shotgun (WGS) entry which is preliminary data.</text>
</comment>
<dbReference type="Proteomes" id="UP001207736">
    <property type="component" value="Unassembled WGS sequence"/>
</dbReference>
<protein>
    <recommendedName>
        <fullName evidence="1">UPF0246 protein RCZ15_11930</fullName>
    </recommendedName>
</protein>
<evidence type="ECO:0000313" key="2">
    <source>
        <dbReference type="EMBL" id="GJM50220.1"/>
    </source>
</evidence>
<dbReference type="HAMAP" id="MF_00652">
    <property type="entry name" value="UPF0246"/>
    <property type="match status" value="1"/>
</dbReference>
<dbReference type="RefSeq" id="WP_264847113.1">
    <property type="nucleotide sequence ID" value="NZ_BPMA01000041.1"/>
</dbReference>
<dbReference type="PANTHER" id="PTHR30283">
    <property type="entry name" value="PEROXIDE STRESS RESPONSE PROTEIN YAAA"/>
    <property type="match status" value="1"/>
</dbReference>
<accession>A0AAV5AVB0</accession>
<sequence>MKIIISPAKLLDFKTKVPIQEFSQPIFQKEMALVNSVVKELTPSELSNLMHISNKLAELNWQRNQEFSLPFSLNNARQAVYAFNGEVYEGLDIYSFTNQQVTKLQKHLRILSGLYGILKPLDLIQPYRLEMGTKIVIGKSSNLYEFWKEKITNTLNEELSDNELFINLASNEYFGAIDTKKLKVNIVTPVFKDWKGDNLKTIVFYTKKARGLMVRYLIKNDIQTFEEIKGFDYEGYTFSQELSKGNELVFVR</sequence>
<proteinExistence type="inferred from homology"/>
<organism evidence="2 4">
    <name type="scientific">Capnocytophaga catalasegens</name>
    <dbReference type="NCBI Taxonomy" id="1004260"/>
    <lineage>
        <taxon>Bacteria</taxon>
        <taxon>Pseudomonadati</taxon>
        <taxon>Bacteroidota</taxon>
        <taxon>Flavobacteriia</taxon>
        <taxon>Flavobacteriales</taxon>
        <taxon>Flavobacteriaceae</taxon>
        <taxon>Capnocytophaga</taxon>
    </lineage>
</organism>
<reference evidence="2 5" key="1">
    <citation type="submission" date="2021-11" db="EMBL/GenBank/DDBJ databases">
        <title>Draft genome sequence of Capnocytophaga sp. strain KC07075 isolated from cat oral cavity.</title>
        <authorList>
            <person name="Suzuki M."/>
            <person name="Imaoka K."/>
            <person name="Kimura M."/>
            <person name="Morikawa S."/>
            <person name="Maeda K."/>
        </authorList>
    </citation>
    <scope>NUCLEOTIDE SEQUENCE</scope>
    <source>
        <strain evidence="2">KC07075</strain>
        <strain evidence="3 5">KC07079</strain>
    </source>
</reference>
<dbReference type="InterPro" id="IPR005583">
    <property type="entry name" value="YaaA"/>
</dbReference>
<evidence type="ECO:0000313" key="3">
    <source>
        <dbReference type="EMBL" id="GJM53451.1"/>
    </source>
</evidence>
<dbReference type="PANTHER" id="PTHR30283:SF4">
    <property type="entry name" value="PEROXIDE STRESS RESISTANCE PROTEIN YAAA"/>
    <property type="match status" value="1"/>
</dbReference>
<keyword evidence="5" id="KW-1185">Reference proteome</keyword>
<dbReference type="Proteomes" id="UP001208692">
    <property type="component" value="Unassembled WGS sequence"/>
</dbReference>
<gene>
    <name evidence="2" type="ORF">RCZ15_11930</name>
    <name evidence="3" type="ORF">RCZ16_17670</name>
</gene>
<dbReference type="Pfam" id="PF03883">
    <property type="entry name" value="H2O2_YaaD"/>
    <property type="match status" value="1"/>
</dbReference>
<dbReference type="GO" id="GO:0005829">
    <property type="term" value="C:cytosol"/>
    <property type="evidence" value="ECO:0007669"/>
    <property type="project" value="TreeGrafter"/>
</dbReference>
<dbReference type="EMBL" id="BQKA01000023">
    <property type="protein sequence ID" value="GJM50220.1"/>
    <property type="molecule type" value="Genomic_DNA"/>
</dbReference>
<dbReference type="NCBIfam" id="NF002542">
    <property type="entry name" value="PRK02101.1-3"/>
    <property type="match status" value="1"/>
</dbReference>
<dbReference type="EMBL" id="BQKB01000041">
    <property type="protein sequence ID" value="GJM53451.1"/>
    <property type="molecule type" value="Genomic_DNA"/>
</dbReference>
<evidence type="ECO:0000313" key="5">
    <source>
        <dbReference type="Proteomes" id="UP001208692"/>
    </source>
</evidence>
<dbReference type="GO" id="GO:0033194">
    <property type="term" value="P:response to hydroperoxide"/>
    <property type="evidence" value="ECO:0007669"/>
    <property type="project" value="TreeGrafter"/>
</dbReference>
<comment type="similarity">
    <text evidence="1">Belongs to the UPF0246 family.</text>
</comment>
<name>A0AAV5AVB0_9FLAO</name>
<evidence type="ECO:0000313" key="4">
    <source>
        <dbReference type="Proteomes" id="UP001207736"/>
    </source>
</evidence>
<dbReference type="AlphaFoldDB" id="A0AAV5AVB0"/>
<evidence type="ECO:0000256" key="1">
    <source>
        <dbReference type="HAMAP-Rule" id="MF_00652"/>
    </source>
</evidence>